<dbReference type="Pfam" id="PF00156">
    <property type="entry name" value="Pribosyltran"/>
    <property type="match status" value="1"/>
</dbReference>
<accession>A0A2S9XIC6</accession>
<protein>
    <submittedName>
        <fullName evidence="2">Putative phosphoribosyl transferase</fullName>
    </submittedName>
</protein>
<sequence length="223" mass="24154">MTLRFRDREDAGRQLAMELASYAVDDPIVLALPSGGVPIGDEVARALRAPLDVWVTRKIGVPWRPELGMGAVAEGGSVHLCPKILGRVGLSEEELGDAITHKQREVEAHIQLYRGGAPRPILRDRTVIVIDDGIATGGTIRAAIPSIRAQGPRKIVIAVPVAAPESVRALEPEVDRVICLLTPPNLFAVGVWYENFDQMSDDEAVRVIERARRDLAESGHAVA</sequence>
<dbReference type="SUPFAM" id="SSF53271">
    <property type="entry name" value="PRTase-like"/>
    <property type="match status" value="1"/>
</dbReference>
<dbReference type="CDD" id="cd06223">
    <property type="entry name" value="PRTases_typeI"/>
    <property type="match status" value="1"/>
</dbReference>
<dbReference type="Gene3D" id="3.40.50.2020">
    <property type="match status" value="1"/>
</dbReference>
<evidence type="ECO:0000313" key="2">
    <source>
        <dbReference type="EMBL" id="PRP92625.1"/>
    </source>
</evidence>
<dbReference type="RefSeq" id="WP_181198085.1">
    <property type="nucleotide sequence ID" value="NZ_PVNK01000207.1"/>
</dbReference>
<dbReference type="Proteomes" id="UP000237968">
    <property type="component" value="Unassembled WGS sequence"/>
</dbReference>
<reference evidence="2 3" key="1">
    <citation type="submission" date="2018-03" db="EMBL/GenBank/DDBJ databases">
        <title>Draft Genome Sequences of the Obligatory Marine Myxobacteria Enhygromyxa salina SWB005.</title>
        <authorList>
            <person name="Poehlein A."/>
            <person name="Moghaddam J.A."/>
            <person name="Harms H."/>
            <person name="Alanjari M."/>
            <person name="Koenig G.M."/>
            <person name="Daniel R."/>
            <person name="Schaeberle T.F."/>
        </authorList>
    </citation>
    <scope>NUCLEOTIDE SEQUENCE [LARGE SCALE GENOMIC DNA]</scope>
    <source>
        <strain evidence="2 3">SWB005</strain>
    </source>
</reference>
<dbReference type="AlphaFoldDB" id="A0A2S9XIC6"/>
<comment type="caution">
    <text evidence="2">The sequence shown here is derived from an EMBL/GenBank/DDBJ whole genome shotgun (WGS) entry which is preliminary data.</text>
</comment>
<keyword evidence="2" id="KW-0808">Transferase</keyword>
<gene>
    <name evidence="2" type="ORF">ENSA5_48070</name>
</gene>
<dbReference type="EMBL" id="PVNK01000207">
    <property type="protein sequence ID" value="PRP92625.1"/>
    <property type="molecule type" value="Genomic_DNA"/>
</dbReference>
<evidence type="ECO:0000259" key="1">
    <source>
        <dbReference type="Pfam" id="PF00156"/>
    </source>
</evidence>
<name>A0A2S9XIC6_9BACT</name>
<dbReference type="GO" id="GO:0016740">
    <property type="term" value="F:transferase activity"/>
    <property type="evidence" value="ECO:0007669"/>
    <property type="project" value="UniProtKB-KW"/>
</dbReference>
<feature type="domain" description="Phosphoribosyltransferase" evidence="1">
    <location>
        <begin position="15"/>
        <end position="190"/>
    </location>
</feature>
<dbReference type="InterPro" id="IPR000836">
    <property type="entry name" value="PRTase_dom"/>
</dbReference>
<organism evidence="2 3">
    <name type="scientific">Enhygromyxa salina</name>
    <dbReference type="NCBI Taxonomy" id="215803"/>
    <lineage>
        <taxon>Bacteria</taxon>
        <taxon>Pseudomonadati</taxon>
        <taxon>Myxococcota</taxon>
        <taxon>Polyangia</taxon>
        <taxon>Nannocystales</taxon>
        <taxon>Nannocystaceae</taxon>
        <taxon>Enhygromyxa</taxon>
    </lineage>
</organism>
<dbReference type="Gene3D" id="3.30.1310.20">
    <property type="entry name" value="PRTase-like"/>
    <property type="match status" value="1"/>
</dbReference>
<dbReference type="InterPro" id="IPR029057">
    <property type="entry name" value="PRTase-like"/>
</dbReference>
<proteinExistence type="predicted"/>
<keyword evidence="3" id="KW-1185">Reference proteome</keyword>
<evidence type="ECO:0000313" key="3">
    <source>
        <dbReference type="Proteomes" id="UP000237968"/>
    </source>
</evidence>